<gene>
    <name evidence="2" type="ORF">ESP62_012380</name>
</gene>
<evidence type="ECO:0000313" key="3">
    <source>
        <dbReference type="Proteomes" id="UP001515100"/>
    </source>
</evidence>
<name>A0A641ANK9_9ACTN</name>
<dbReference type="OrthoDB" id="3211287at2"/>
<evidence type="ECO:0000313" key="2">
    <source>
        <dbReference type="EMBL" id="KAA1376229.1"/>
    </source>
</evidence>
<dbReference type="PANTHER" id="PTHR37313">
    <property type="entry name" value="UPF0749 PROTEIN RV1825"/>
    <property type="match status" value="1"/>
</dbReference>
<sequence>MPETDAPDPLEHPQGWRDLLRPRATQLVVAVLIGALAFAITVQVNDDDSDDYAGVRGDELVELLKSLDVANERLSAQIDDLTTTRDGLLSSTRRSERAEAQAKVRAEQLAILAGTAGATGPGIELVIRDPDKNIDAPALLDAIEELRDAGAEAIAINGVARVVAQTYFLDDDGQVRVGGREIKRPYRIEAIGDADGLAEAVGFRGGLVDRVATRGGSATVTKQKKVTITALADVKSPEYARPTS</sequence>
<protein>
    <submittedName>
        <fullName evidence="2">DUF881 domain-containing protein</fullName>
    </submittedName>
</protein>
<dbReference type="Proteomes" id="UP001515100">
    <property type="component" value="Unassembled WGS sequence"/>
</dbReference>
<reference evidence="2" key="1">
    <citation type="submission" date="2019-09" db="EMBL/GenBank/DDBJ databases">
        <authorList>
            <person name="Li J."/>
        </authorList>
    </citation>
    <scope>NUCLEOTIDE SEQUENCE [LARGE SCALE GENOMIC DNA]</scope>
    <source>
        <strain evidence="2">NRBC 14897</strain>
    </source>
</reference>
<accession>A0A641ANK9</accession>
<dbReference type="Gene3D" id="3.30.70.1880">
    <property type="entry name" value="Protein of unknown function DUF881"/>
    <property type="match status" value="1"/>
</dbReference>
<dbReference type="EMBL" id="SDPP02000003">
    <property type="protein sequence ID" value="KAA1376229.1"/>
    <property type="molecule type" value="Genomic_DNA"/>
</dbReference>
<proteinExistence type="inferred from homology"/>
<dbReference type="GO" id="GO:0005886">
    <property type="term" value="C:plasma membrane"/>
    <property type="evidence" value="ECO:0007669"/>
    <property type="project" value="TreeGrafter"/>
</dbReference>
<organism evidence="2 3">
    <name type="scientific">Aeromicrobium fastidiosum</name>
    <dbReference type="NCBI Taxonomy" id="52699"/>
    <lineage>
        <taxon>Bacteria</taxon>
        <taxon>Bacillati</taxon>
        <taxon>Actinomycetota</taxon>
        <taxon>Actinomycetes</taxon>
        <taxon>Propionibacteriales</taxon>
        <taxon>Nocardioidaceae</taxon>
        <taxon>Aeromicrobium</taxon>
    </lineage>
</organism>
<dbReference type="Pfam" id="PF05949">
    <property type="entry name" value="DUF881"/>
    <property type="match status" value="1"/>
</dbReference>
<comment type="caution">
    <text evidence="2">The sequence shown here is derived from an EMBL/GenBank/DDBJ whole genome shotgun (WGS) entry which is preliminary data.</text>
</comment>
<dbReference type="InterPro" id="IPR010273">
    <property type="entry name" value="DUF881"/>
</dbReference>
<comment type="similarity">
    <text evidence="1">Belongs to the UPF0749 family.</text>
</comment>
<dbReference type="PANTHER" id="PTHR37313:SF2">
    <property type="entry name" value="UPF0749 PROTEIN YLXX"/>
    <property type="match status" value="1"/>
</dbReference>
<evidence type="ECO:0000256" key="1">
    <source>
        <dbReference type="ARBA" id="ARBA00009108"/>
    </source>
</evidence>
<dbReference type="AlphaFoldDB" id="A0A641ANK9"/>
<dbReference type="RefSeq" id="WP_129184054.1">
    <property type="nucleotide sequence ID" value="NZ_JAGIOG010000001.1"/>
</dbReference>
<keyword evidence="3" id="KW-1185">Reference proteome</keyword>